<feature type="region of interest" description="Disordered" evidence="1">
    <location>
        <begin position="137"/>
        <end position="163"/>
    </location>
</feature>
<dbReference type="Proteomes" id="UP000008068">
    <property type="component" value="Unassembled WGS sequence"/>
</dbReference>
<dbReference type="HOGENOM" id="CLU_1628501_0_0_1"/>
<accession>G0P3L9</accession>
<evidence type="ECO:0000313" key="2">
    <source>
        <dbReference type="EMBL" id="EGT44262.1"/>
    </source>
</evidence>
<dbReference type="EMBL" id="GL380046">
    <property type="protein sequence ID" value="EGT44262.1"/>
    <property type="molecule type" value="Genomic_DNA"/>
</dbReference>
<evidence type="ECO:0000313" key="3">
    <source>
        <dbReference type="Proteomes" id="UP000008068"/>
    </source>
</evidence>
<evidence type="ECO:0000256" key="1">
    <source>
        <dbReference type="SAM" id="MobiDB-lite"/>
    </source>
</evidence>
<dbReference type="AlphaFoldDB" id="G0P3L9"/>
<protein>
    <submittedName>
        <fullName evidence="2">Uncharacterized protein</fullName>
    </submittedName>
</protein>
<sequence>MKRPADDRGPEPKRHPLAGSSSESSGDDLRGVMMVTQAGSGQVPAPRAIHPPLVAEFEKFKTTSEKRALDHSKAFKELFKECQEGIRDVETKTQMLISDIGHNSYSLMEQTSCEFIGNLTSSRNNFITDLVPVVEEEEEEAPYHETKISDNCQEGQAAATKRH</sequence>
<organism evidence="3">
    <name type="scientific">Caenorhabditis brenneri</name>
    <name type="common">Nematode worm</name>
    <dbReference type="NCBI Taxonomy" id="135651"/>
    <lineage>
        <taxon>Eukaryota</taxon>
        <taxon>Metazoa</taxon>
        <taxon>Ecdysozoa</taxon>
        <taxon>Nematoda</taxon>
        <taxon>Chromadorea</taxon>
        <taxon>Rhabditida</taxon>
        <taxon>Rhabditina</taxon>
        <taxon>Rhabditomorpha</taxon>
        <taxon>Rhabditoidea</taxon>
        <taxon>Rhabditidae</taxon>
        <taxon>Peloderinae</taxon>
        <taxon>Caenorhabditis</taxon>
    </lineage>
</organism>
<reference evidence="3" key="1">
    <citation type="submission" date="2011-07" db="EMBL/GenBank/DDBJ databases">
        <authorList>
            <consortium name="Caenorhabditis brenneri Sequencing and Analysis Consortium"/>
            <person name="Wilson R.K."/>
        </authorList>
    </citation>
    <scope>NUCLEOTIDE SEQUENCE [LARGE SCALE GENOMIC DNA]</scope>
    <source>
        <strain evidence="3">PB2801</strain>
    </source>
</reference>
<proteinExistence type="predicted"/>
<keyword evidence="3" id="KW-1185">Reference proteome</keyword>
<name>G0P3L9_CAEBE</name>
<feature type="region of interest" description="Disordered" evidence="1">
    <location>
        <begin position="1"/>
        <end position="32"/>
    </location>
</feature>
<dbReference type="InParanoid" id="G0P3L9"/>
<feature type="compositionally biased region" description="Basic and acidic residues" evidence="1">
    <location>
        <begin position="1"/>
        <end position="14"/>
    </location>
</feature>
<gene>
    <name evidence="2" type="ORF">CAEBREN_29332</name>
</gene>